<dbReference type="EMBL" id="CADCTX010000692">
    <property type="protein sequence ID" value="CAA9341133.1"/>
    <property type="molecule type" value="Genomic_DNA"/>
</dbReference>
<keyword evidence="1" id="KW-0732">Signal</keyword>
<protein>
    <submittedName>
        <fullName evidence="2">Uncharacterized protein</fullName>
    </submittedName>
</protein>
<evidence type="ECO:0000256" key="1">
    <source>
        <dbReference type="SAM" id="SignalP"/>
    </source>
</evidence>
<organism evidence="2">
    <name type="scientific">uncultured Gemmatimonadaceae bacterium</name>
    <dbReference type="NCBI Taxonomy" id="246130"/>
    <lineage>
        <taxon>Bacteria</taxon>
        <taxon>Pseudomonadati</taxon>
        <taxon>Gemmatimonadota</taxon>
        <taxon>Gemmatimonadia</taxon>
        <taxon>Gemmatimonadales</taxon>
        <taxon>Gemmatimonadaceae</taxon>
        <taxon>environmental samples</taxon>
    </lineage>
</organism>
<gene>
    <name evidence="2" type="ORF">AVDCRST_MAG40-2402</name>
</gene>
<sequence length="277" mass="28908">MRTTRRAGVALAAALAAGLPLGAQGVVLELRPHAGDTIRMRLMQQVAMTGTMRMGVADSTTTVVTVLRALTRAVVERSDAGGTVLATTADSVELSSTGGHRGRAAGLGAHTQATLRGRVVRLRVAPDGATEVLDEAGLSPGLRAFFSQMPATLPRGPVAVGARWTRTMDMPAPGAPRAGAVSATFRLDSLSRGDALAHISMRGVVVRRAAAAAPSTAMRVAGDGEIVGSIVVDRRRGWLSNARTVLTVRSTLTPRGASGAPLHFRMRVDEWLQAVER</sequence>
<name>A0A6J4LSS5_9BACT</name>
<feature type="signal peptide" evidence="1">
    <location>
        <begin position="1"/>
        <end position="25"/>
    </location>
</feature>
<evidence type="ECO:0000313" key="2">
    <source>
        <dbReference type="EMBL" id="CAA9341133.1"/>
    </source>
</evidence>
<accession>A0A6J4LSS5</accession>
<dbReference type="AlphaFoldDB" id="A0A6J4LSS5"/>
<proteinExistence type="predicted"/>
<feature type="chain" id="PRO_5026757697" evidence="1">
    <location>
        <begin position="26"/>
        <end position="277"/>
    </location>
</feature>
<reference evidence="2" key="1">
    <citation type="submission" date="2020-02" db="EMBL/GenBank/DDBJ databases">
        <authorList>
            <person name="Meier V. D."/>
        </authorList>
    </citation>
    <scope>NUCLEOTIDE SEQUENCE</scope>
    <source>
        <strain evidence="2">AVDCRST_MAG40</strain>
    </source>
</reference>